<keyword evidence="3" id="KW-1185">Reference proteome</keyword>
<dbReference type="EMBL" id="JAKOGI010001240">
    <property type="protein sequence ID" value="KAJ8426767.1"/>
    <property type="molecule type" value="Genomic_DNA"/>
</dbReference>
<dbReference type="AlphaFoldDB" id="A0A9Q1JIH9"/>
<evidence type="ECO:0000313" key="2">
    <source>
        <dbReference type="EMBL" id="KAJ8426767.1"/>
    </source>
</evidence>
<gene>
    <name evidence="2" type="ORF">Cgig2_010199</name>
</gene>
<sequence>MGTLRGANWCATQCVLVHPRTTFRSVRPRSQYVGGGANPAVPTKAETDNAPPESSKVQRALFDSNTSLNQVSRSPMLLKGLVEENSFKCSINGSSDTVHSSASSKRNDQLDASNVTSALSLRTLCSSQKRVPLETTLQQGEERETNIPQEEENHDMLDAWGNMSRTTVKISCVGFATRYVLMIATFYWSMSPTYQPYRSALAALGAQLLFRSPTNQPSRSTLAALRAQICICDTWDLEFSIMGKECVVGCFLGSTNQISSVNNFSQLDNNEARRLSSFIGVLARDPRIMLIDCIDFRKIGEDRIEDIWNIA</sequence>
<reference evidence="2" key="1">
    <citation type="submission" date="2022-04" db="EMBL/GenBank/DDBJ databases">
        <title>Carnegiea gigantea Genome sequencing and assembly v2.</title>
        <authorList>
            <person name="Copetti D."/>
            <person name="Sanderson M.J."/>
            <person name="Burquez A."/>
            <person name="Wojciechowski M.F."/>
        </authorList>
    </citation>
    <scope>NUCLEOTIDE SEQUENCE</scope>
    <source>
        <strain evidence="2">SGP5-SGP5p</strain>
        <tissue evidence="2">Aerial part</tissue>
    </source>
</reference>
<protein>
    <submittedName>
        <fullName evidence="2">Uncharacterized protein</fullName>
    </submittedName>
</protein>
<evidence type="ECO:0000256" key="1">
    <source>
        <dbReference type="SAM" id="MobiDB-lite"/>
    </source>
</evidence>
<dbReference type="Proteomes" id="UP001153076">
    <property type="component" value="Unassembled WGS sequence"/>
</dbReference>
<evidence type="ECO:0000313" key="3">
    <source>
        <dbReference type="Proteomes" id="UP001153076"/>
    </source>
</evidence>
<accession>A0A9Q1JIH9</accession>
<organism evidence="2 3">
    <name type="scientific">Carnegiea gigantea</name>
    <dbReference type="NCBI Taxonomy" id="171969"/>
    <lineage>
        <taxon>Eukaryota</taxon>
        <taxon>Viridiplantae</taxon>
        <taxon>Streptophyta</taxon>
        <taxon>Embryophyta</taxon>
        <taxon>Tracheophyta</taxon>
        <taxon>Spermatophyta</taxon>
        <taxon>Magnoliopsida</taxon>
        <taxon>eudicotyledons</taxon>
        <taxon>Gunneridae</taxon>
        <taxon>Pentapetalae</taxon>
        <taxon>Caryophyllales</taxon>
        <taxon>Cactineae</taxon>
        <taxon>Cactaceae</taxon>
        <taxon>Cactoideae</taxon>
        <taxon>Echinocereeae</taxon>
        <taxon>Carnegiea</taxon>
    </lineage>
</organism>
<feature type="region of interest" description="Disordered" evidence="1">
    <location>
        <begin position="29"/>
        <end position="54"/>
    </location>
</feature>
<comment type="caution">
    <text evidence="2">The sequence shown here is derived from an EMBL/GenBank/DDBJ whole genome shotgun (WGS) entry which is preliminary data.</text>
</comment>
<name>A0A9Q1JIH9_9CARY</name>
<proteinExistence type="predicted"/>